<name>A0ACC1T6S9_9APHY</name>
<evidence type="ECO:0000313" key="2">
    <source>
        <dbReference type="Proteomes" id="UP001148662"/>
    </source>
</evidence>
<proteinExistence type="predicted"/>
<sequence>MFQAIVLPLIRLRDLIEVLQQRHVELFVPTYLNADHLFFLDARKLKGSEDEGEADASSEVDPADLDSQLVFSLLPDVASSLTPAGADELTLFSFCSSSYSAHLLFSIPAREAAVPGIPQTPQKGLHGKDSTYQRCYASFTMVVTRSQHERALFVSALALPARDSTRMETIEQADLFLALSRNNKLVALHLHELEVIFKAAYPSAVLRRCLLGSLNLTKLTLKLPQTTPSSLFRGIELRCLRWFETNLPHHIILAFLQIHNFVPSLALGPCGKRLNDHDILRVIAHVAPILQKLKLVETPPSETVKIHRYPWSDPVQWGVDLRRLPFLEELLLFTAGTVAIPIGDGDAERGIVFTWVTELLEPVEDWSTVTSLHPALLNILIQYGSGAQGGFVSYWRKAVSHWYRWKGFATPLSDTLIM</sequence>
<keyword evidence="2" id="KW-1185">Reference proteome</keyword>
<dbReference type="Proteomes" id="UP001148662">
    <property type="component" value="Unassembled WGS sequence"/>
</dbReference>
<evidence type="ECO:0000313" key="1">
    <source>
        <dbReference type="EMBL" id="KAJ3554675.1"/>
    </source>
</evidence>
<accession>A0ACC1T6S9</accession>
<comment type="caution">
    <text evidence="1">The sequence shown here is derived from an EMBL/GenBank/DDBJ whole genome shotgun (WGS) entry which is preliminary data.</text>
</comment>
<gene>
    <name evidence="1" type="ORF">NM688_g2989</name>
</gene>
<protein>
    <submittedName>
        <fullName evidence="1">Uncharacterized protein</fullName>
    </submittedName>
</protein>
<organism evidence="1 2">
    <name type="scientific">Phlebia brevispora</name>
    <dbReference type="NCBI Taxonomy" id="194682"/>
    <lineage>
        <taxon>Eukaryota</taxon>
        <taxon>Fungi</taxon>
        <taxon>Dikarya</taxon>
        <taxon>Basidiomycota</taxon>
        <taxon>Agaricomycotina</taxon>
        <taxon>Agaricomycetes</taxon>
        <taxon>Polyporales</taxon>
        <taxon>Meruliaceae</taxon>
        <taxon>Phlebia</taxon>
    </lineage>
</organism>
<dbReference type="EMBL" id="JANHOG010000407">
    <property type="protein sequence ID" value="KAJ3554675.1"/>
    <property type="molecule type" value="Genomic_DNA"/>
</dbReference>
<reference evidence="1" key="1">
    <citation type="submission" date="2022-07" db="EMBL/GenBank/DDBJ databases">
        <title>Genome Sequence of Phlebia brevispora.</title>
        <authorList>
            <person name="Buettner E."/>
        </authorList>
    </citation>
    <scope>NUCLEOTIDE SEQUENCE</scope>
    <source>
        <strain evidence="1">MPL23</strain>
    </source>
</reference>